<name>A0A1B8PMN2_MORNO</name>
<gene>
    <name evidence="3" type="ORF">A9Z60_01125</name>
</gene>
<reference evidence="3 4" key="1">
    <citation type="submission" date="2016-06" db="EMBL/GenBank/DDBJ databases">
        <title>Draft genome of Moraxella nonliquefaciens CCUG 60284.</title>
        <authorList>
            <person name="Salva-Serra F."/>
            <person name="Engstrom-Jakobsson H."/>
            <person name="Thorell K."/>
            <person name="Gonzales-Siles L."/>
            <person name="Karlsson R."/>
            <person name="Boulund F."/>
            <person name="Engstrand L."/>
            <person name="Kristiansson E."/>
            <person name="Moore E."/>
        </authorList>
    </citation>
    <scope>NUCLEOTIDE SEQUENCE [LARGE SCALE GENOMIC DNA]</scope>
    <source>
        <strain evidence="3 4">CCUG 60284</strain>
    </source>
</reference>
<dbReference type="Pfam" id="PF14302">
    <property type="entry name" value="DUF4377"/>
    <property type="match status" value="1"/>
</dbReference>
<evidence type="ECO:0000313" key="3">
    <source>
        <dbReference type="EMBL" id="OBX52309.1"/>
    </source>
</evidence>
<dbReference type="OrthoDB" id="7871744at2"/>
<sequence length="138" mass="14977">MKKIIALSSIMALALTGCVGAKLDDTRVKTVEGEIKAVKVVNIPSFDIEIAPRKATCQLTDTAGNSVASECLQYRATHERNYNVLSGDIEGFNFKEGNRYVLNISQTAVNDTNAGKVVPVWKLNNIISVTPEVINPVQ</sequence>
<dbReference type="RefSeq" id="WP_066887686.1">
    <property type="nucleotide sequence ID" value="NZ_JAKREH010000001.1"/>
</dbReference>
<keyword evidence="1" id="KW-0732">Signal</keyword>
<dbReference type="Proteomes" id="UP000092671">
    <property type="component" value="Unassembled WGS sequence"/>
</dbReference>
<accession>A0A1B8PMN2</accession>
<dbReference type="AlphaFoldDB" id="A0A1B8PMN2"/>
<proteinExistence type="predicted"/>
<evidence type="ECO:0000259" key="2">
    <source>
        <dbReference type="Pfam" id="PF14302"/>
    </source>
</evidence>
<protein>
    <recommendedName>
        <fullName evidence="2">DUF4377 domain-containing protein</fullName>
    </recommendedName>
</protein>
<evidence type="ECO:0000313" key="4">
    <source>
        <dbReference type="Proteomes" id="UP000092671"/>
    </source>
</evidence>
<evidence type="ECO:0000256" key="1">
    <source>
        <dbReference type="SAM" id="SignalP"/>
    </source>
</evidence>
<feature type="domain" description="DUF4377" evidence="2">
    <location>
        <begin position="50"/>
        <end position="128"/>
    </location>
</feature>
<dbReference type="PROSITE" id="PS51257">
    <property type="entry name" value="PROKAR_LIPOPROTEIN"/>
    <property type="match status" value="1"/>
</dbReference>
<feature type="chain" id="PRO_5008611778" description="DUF4377 domain-containing protein" evidence="1">
    <location>
        <begin position="22"/>
        <end position="138"/>
    </location>
</feature>
<feature type="signal peptide" evidence="1">
    <location>
        <begin position="1"/>
        <end position="21"/>
    </location>
</feature>
<comment type="caution">
    <text evidence="3">The sequence shown here is derived from an EMBL/GenBank/DDBJ whole genome shotgun (WGS) entry which is preliminary data.</text>
</comment>
<dbReference type="InterPro" id="IPR025485">
    <property type="entry name" value="DUF4377"/>
</dbReference>
<organism evidence="3 4">
    <name type="scientific">Moraxella nonliquefaciens</name>
    <dbReference type="NCBI Taxonomy" id="478"/>
    <lineage>
        <taxon>Bacteria</taxon>
        <taxon>Pseudomonadati</taxon>
        <taxon>Pseudomonadota</taxon>
        <taxon>Gammaproteobacteria</taxon>
        <taxon>Moraxellales</taxon>
        <taxon>Moraxellaceae</taxon>
        <taxon>Moraxella</taxon>
    </lineage>
</organism>
<dbReference type="EMBL" id="LZDN01000001">
    <property type="protein sequence ID" value="OBX52309.1"/>
    <property type="molecule type" value="Genomic_DNA"/>
</dbReference>